<feature type="transmembrane region" description="Helical" evidence="1">
    <location>
        <begin position="247"/>
        <end position="266"/>
    </location>
</feature>
<reference evidence="3 4" key="1">
    <citation type="submission" date="2019-03" db="EMBL/GenBank/DDBJ databases">
        <title>Genomic Encyclopedia of Type Strains, Phase IV (KMG-IV): sequencing the most valuable type-strain genomes for metagenomic binning, comparative biology and taxonomic classification.</title>
        <authorList>
            <person name="Goeker M."/>
        </authorList>
    </citation>
    <scope>NUCLEOTIDE SEQUENCE [LARGE SCALE GENOMIC DNA]</scope>
    <source>
        <strain evidence="3 4">DSM 25287</strain>
    </source>
</reference>
<dbReference type="InterPro" id="IPR002656">
    <property type="entry name" value="Acyl_transf_3_dom"/>
</dbReference>
<keyword evidence="1" id="KW-0812">Transmembrane</keyword>
<feature type="transmembrane region" description="Helical" evidence="1">
    <location>
        <begin position="278"/>
        <end position="295"/>
    </location>
</feature>
<feature type="transmembrane region" description="Helical" evidence="1">
    <location>
        <begin position="12"/>
        <end position="32"/>
    </location>
</feature>
<protein>
    <submittedName>
        <fullName evidence="3">Peptidoglycan/LPS O-acetylase OafA/YrhL</fullName>
    </submittedName>
</protein>
<dbReference type="Proteomes" id="UP000295765">
    <property type="component" value="Unassembled WGS sequence"/>
</dbReference>
<dbReference type="EMBL" id="SLWY01000009">
    <property type="protein sequence ID" value="TCO81331.1"/>
    <property type="molecule type" value="Genomic_DNA"/>
</dbReference>
<evidence type="ECO:0000313" key="4">
    <source>
        <dbReference type="Proteomes" id="UP000295765"/>
    </source>
</evidence>
<feature type="transmembrane region" description="Helical" evidence="1">
    <location>
        <begin position="215"/>
        <end position="235"/>
    </location>
</feature>
<proteinExistence type="predicted"/>
<sequence length="359" mass="40752">MPPNERFHEIDVLRFLAAAAVMLYHLAFRFWIEHASGYLAYPALAPFAKYGYLGVDLFFMVSGFVILLTALGRGPRAFVVSRATRLLPTYWFALCVTFTFVLVWPWPIPDYQSVGVTDFLVNLTMFQEFLGFPNVDGVYWTLAVELRFYLLMFVVLLCSQTKHIEWLLGGWIAACVLMDQLPHPAWLQRVLIQDWAQYFVAGAICYLIRARGMSLYRLAVFGVCWVHALRHGYWFGLLKQHLTGVTFEPAVVFVTITAFFGVFLLIAARRIPDCFQRFAFLGTLTYPLYLLHTQIGKALLSVGYPHLPPVLLLAAVCALLLGLAAATHHWVERPFTPRLRAALLRALYGRVAHRAESAA</sequence>
<dbReference type="Pfam" id="PF01757">
    <property type="entry name" value="Acyl_transf_3"/>
    <property type="match status" value="1"/>
</dbReference>
<feature type="domain" description="Acyltransferase 3" evidence="2">
    <location>
        <begin position="8"/>
        <end position="325"/>
    </location>
</feature>
<gene>
    <name evidence="3" type="ORF">EV699_109173</name>
</gene>
<name>A0A4R2LEM3_9GAMM</name>
<dbReference type="GO" id="GO:0009103">
    <property type="term" value="P:lipopolysaccharide biosynthetic process"/>
    <property type="evidence" value="ECO:0007669"/>
    <property type="project" value="TreeGrafter"/>
</dbReference>
<dbReference type="GO" id="GO:0016020">
    <property type="term" value="C:membrane"/>
    <property type="evidence" value="ECO:0007669"/>
    <property type="project" value="TreeGrafter"/>
</dbReference>
<feature type="transmembrane region" description="Helical" evidence="1">
    <location>
        <begin position="52"/>
        <end position="74"/>
    </location>
</feature>
<organism evidence="3 4">
    <name type="scientific">Plasticicumulans lactativorans</name>
    <dbReference type="NCBI Taxonomy" id="1133106"/>
    <lineage>
        <taxon>Bacteria</taxon>
        <taxon>Pseudomonadati</taxon>
        <taxon>Pseudomonadota</taxon>
        <taxon>Gammaproteobacteria</taxon>
        <taxon>Candidatus Competibacteraceae</taxon>
        <taxon>Plasticicumulans</taxon>
    </lineage>
</organism>
<dbReference type="GO" id="GO:0016747">
    <property type="term" value="F:acyltransferase activity, transferring groups other than amino-acyl groups"/>
    <property type="evidence" value="ECO:0007669"/>
    <property type="project" value="InterPro"/>
</dbReference>
<dbReference type="PANTHER" id="PTHR23028:SF53">
    <property type="entry name" value="ACYL_TRANSF_3 DOMAIN-CONTAINING PROTEIN"/>
    <property type="match status" value="1"/>
</dbReference>
<dbReference type="RefSeq" id="WP_132542056.1">
    <property type="nucleotide sequence ID" value="NZ_SLWY01000009.1"/>
</dbReference>
<dbReference type="PANTHER" id="PTHR23028">
    <property type="entry name" value="ACETYLTRANSFERASE"/>
    <property type="match status" value="1"/>
</dbReference>
<dbReference type="InterPro" id="IPR050879">
    <property type="entry name" value="Acyltransferase_3"/>
</dbReference>
<evidence type="ECO:0000259" key="2">
    <source>
        <dbReference type="Pfam" id="PF01757"/>
    </source>
</evidence>
<feature type="transmembrane region" description="Helical" evidence="1">
    <location>
        <begin position="164"/>
        <end position="181"/>
    </location>
</feature>
<comment type="caution">
    <text evidence="3">The sequence shown here is derived from an EMBL/GenBank/DDBJ whole genome shotgun (WGS) entry which is preliminary data.</text>
</comment>
<accession>A0A4R2LEM3</accession>
<feature type="transmembrane region" description="Helical" evidence="1">
    <location>
        <begin position="187"/>
        <end position="208"/>
    </location>
</feature>
<dbReference type="OrthoDB" id="9767863at2"/>
<feature type="transmembrane region" description="Helical" evidence="1">
    <location>
        <begin position="138"/>
        <end position="157"/>
    </location>
</feature>
<keyword evidence="1" id="KW-1133">Transmembrane helix</keyword>
<evidence type="ECO:0000256" key="1">
    <source>
        <dbReference type="SAM" id="Phobius"/>
    </source>
</evidence>
<keyword evidence="1" id="KW-0472">Membrane</keyword>
<dbReference type="AlphaFoldDB" id="A0A4R2LEM3"/>
<feature type="transmembrane region" description="Helical" evidence="1">
    <location>
        <begin position="86"/>
        <end position="106"/>
    </location>
</feature>
<feature type="transmembrane region" description="Helical" evidence="1">
    <location>
        <begin position="307"/>
        <end position="331"/>
    </location>
</feature>
<keyword evidence="4" id="KW-1185">Reference proteome</keyword>
<evidence type="ECO:0000313" key="3">
    <source>
        <dbReference type="EMBL" id="TCO81331.1"/>
    </source>
</evidence>